<name>A0A7T6Z4P2_9BACI</name>
<evidence type="ECO:0000256" key="1">
    <source>
        <dbReference type="SAM" id="MobiDB-lite"/>
    </source>
</evidence>
<evidence type="ECO:0000313" key="3">
    <source>
        <dbReference type="Proteomes" id="UP000595823"/>
    </source>
</evidence>
<dbReference type="Proteomes" id="UP000595823">
    <property type="component" value="Chromosome"/>
</dbReference>
<protein>
    <submittedName>
        <fullName evidence="2">Uncharacterized protein</fullName>
    </submittedName>
</protein>
<evidence type="ECO:0000313" key="2">
    <source>
        <dbReference type="EMBL" id="QQK76840.1"/>
    </source>
</evidence>
<dbReference type="AlphaFoldDB" id="A0A7T6Z4P2"/>
<reference evidence="2 3" key="1">
    <citation type="submission" date="2020-06" db="EMBL/GenBank/DDBJ databases">
        <title>Genomic analysis of Salicibibacter sp. NKC5-3.</title>
        <authorList>
            <person name="Oh Y.J."/>
        </authorList>
    </citation>
    <scope>NUCLEOTIDE SEQUENCE [LARGE SCALE GENOMIC DNA]</scope>
    <source>
        <strain evidence="2 3">NKC5-3</strain>
    </source>
</reference>
<gene>
    <name evidence="2" type="ORF">HUG15_15565</name>
</gene>
<accession>A0A7T6Z4P2</accession>
<keyword evidence="3" id="KW-1185">Reference proteome</keyword>
<sequence length="220" mass="24554">MAHKHFPLMLSKLDARKSILKAENPCTSGNIRRDDAAMAGLQRKNGRVKTPQRRFCARRLDRSSAKKRSHGSGIPASADICQLFSNPYLMGGFEVMMVFGGRKRSYSSMYGWHPPQTQTTNEEQDPESLIVKLEYFGQLLAVLGEGLQFSAASIAYRELQREEVTEDPDENGINGDIPLPTGLDEPNGNPNSSSNSDTDAKIEALQQQIAELERRLDKRE</sequence>
<organism evidence="2 3">
    <name type="scientific">Salicibibacter cibarius</name>
    <dbReference type="NCBI Taxonomy" id="2743000"/>
    <lineage>
        <taxon>Bacteria</taxon>
        <taxon>Bacillati</taxon>
        <taxon>Bacillota</taxon>
        <taxon>Bacilli</taxon>
        <taxon>Bacillales</taxon>
        <taxon>Bacillaceae</taxon>
        <taxon>Salicibibacter</taxon>
    </lineage>
</organism>
<proteinExistence type="predicted"/>
<feature type="compositionally biased region" description="Low complexity" evidence="1">
    <location>
        <begin position="186"/>
        <end position="196"/>
    </location>
</feature>
<dbReference type="EMBL" id="CP054705">
    <property type="protein sequence ID" value="QQK76840.1"/>
    <property type="molecule type" value="Genomic_DNA"/>
</dbReference>
<feature type="region of interest" description="Disordered" evidence="1">
    <location>
        <begin position="162"/>
        <end position="201"/>
    </location>
</feature>
<dbReference type="KEGG" id="scia:HUG15_15565"/>